<accession>A0A9Q1KHQ0</accession>
<feature type="compositionally biased region" description="Basic and acidic residues" evidence="1">
    <location>
        <begin position="64"/>
        <end position="78"/>
    </location>
</feature>
<proteinExistence type="predicted"/>
<evidence type="ECO:0000313" key="2">
    <source>
        <dbReference type="EMBL" id="KAJ8443750.1"/>
    </source>
</evidence>
<dbReference type="OrthoDB" id="670923at2759"/>
<dbReference type="EMBL" id="JAKOGI010000113">
    <property type="protein sequence ID" value="KAJ8443750.1"/>
    <property type="molecule type" value="Genomic_DNA"/>
</dbReference>
<gene>
    <name evidence="2" type="ORF">Cgig2_029655</name>
</gene>
<dbReference type="Proteomes" id="UP001153076">
    <property type="component" value="Unassembled WGS sequence"/>
</dbReference>
<comment type="caution">
    <text evidence="2">The sequence shown here is derived from an EMBL/GenBank/DDBJ whole genome shotgun (WGS) entry which is preliminary data.</text>
</comment>
<name>A0A9Q1KHQ0_9CARY</name>
<reference evidence="2" key="1">
    <citation type="submission" date="2022-04" db="EMBL/GenBank/DDBJ databases">
        <title>Carnegiea gigantea Genome sequencing and assembly v2.</title>
        <authorList>
            <person name="Copetti D."/>
            <person name="Sanderson M.J."/>
            <person name="Burquez A."/>
            <person name="Wojciechowski M.F."/>
        </authorList>
    </citation>
    <scope>NUCLEOTIDE SEQUENCE</scope>
    <source>
        <strain evidence="2">SGP5-SGP5p</strain>
        <tissue evidence="2">Aerial part</tissue>
    </source>
</reference>
<organism evidence="2 3">
    <name type="scientific">Carnegiea gigantea</name>
    <dbReference type="NCBI Taxonomy" id="171969"/>
    <lineage>
        <taxon>Eukaryota</taxon>
        <taxon>Viridiplantae</taxon>
        <taxon>Streptophyta</taxon>
        <taxon>Embryophyta</taxon>
        <taxon>Tracheophyta</taxon>
        <taxon>Spermatophyta</taxon>
        <taxon>Magnoliopsida</taxon>
        <taxon>eudicotyledons</taxon>
        <taxon>Gunneridae</taxon>
        <taxon>Pentapetalae</taxon>
        <taxon>Caryophyllales</taxon>
        <taxon>Cactineae</taxon>
        <taxon>Cactaceae</taxon>
        <taxon>Cactoideae</taxon>
        <taxon>Echinocereeae</taxon>
        <taxon>Carnegiea</taxon>
    </lineage>
</organism>
<sequence length="195" mass="21470">MVQKLEAIRGGGSIRVGTVGTIGSLMTRELEASSSVSHGIRKPMLSVDEASRSDTRTSIKHRNREVGGRTRGQTEHRISVISATTPKRQKQKATLDDLGNSSLCEGTVRRTPDSLGKIQTPRQSSHVPMLGYENIYLDKTPTREKPTRRGANLAHLVDIHCGNSTVSLSDRLKKLGFSKLSQSFIWRFSALEGPY</sequence>
<evidence type="ECO:0000256" key="1">
    <source>
        <dbReference type="SAM" id="MobiDB-lite"/>
    </source>
</evidence>
<keyword evidence="3" id="KW-1185">Reference proteome</keyword>
<evidence type="ECO:0000313" key="3">
    <source>
        <dbReference type="Proteomes" id="UP001153076"/>
    </source>
</evidence>
<feature type="region of interest" description="Disordered" evidence="1">
    <location>
        <begin position="49"/>
        <end position="124"/>
    </location>
</feature>
<dbReference type="PANTHER" id="PTHR36405:SF1">
    <property type="entry name" value="OS07G0520600 PROTEIN"/>
    <property type="match status" value="1"/>
</dbReference>
<dbReference type="AlphaFoldDB" id="A0A9Q1KHQ0"/>
<dbReference type="PANTHER" id="PTHR36405">
    <property type="entry name" value="BNAA10G09140D PROTEIN"/>
    <property type="match status" value="1"/>
</dbReference>
<protein>
    <submittedName>
        <fullName evidence="2">Uncharacterized protein</fullName>
    </submittedName>
</protein>